<evidence type="ECO:0000256" key="4">
    <source>
        <dbReference type="ARBA" id="ARBA00022679"/>
    </source>
</evidence>
<comment type="similarity">
    <text evidence="2 8">Belongs to the MGMT family.</text>
</comment>
<evidence type="ECO:0000256" key="3">
    <source>
        <dbReference type="ARBA" id="ARBA00022603"/>
    </source>
</evidence>
<organism evidence="11 12">
    <name type="scientific">Seinonella peptonophila</name>
    <dbReference type="NCBI Taxonomy" id="112248"/>
    <lineage>
        <taxon>Bacteria</taxon>
        <taxon>Bacillati</taxon>
        <taxon>Bacillota</taxon>
        <taxon>Bacilli</taxon>
        <taxon>Bacillales</taxon>
        <taxon>Thermoactinomycetaceae</taxon>
        <taxon>Seinonella</taxon>
    </lineage>
</organism>
<keyword evidence="4 8" id="KW-0808">Transferase</keyword>
<keyword evidence="8" id="KW-0963">Cytoplasm</keyword>
<evidence type="ECO:0000256" key="2">
    <source>
        <dbReference type="ARBA" id="ARBA00008711"/>
    </source>
</evidence>
<evidence type="ECO:0000256" key="1">
    <source>
        <dbReference type="ARBA" id="ARBA00001286"/>
    </source>
</evidence>
<evidence type="ECO:0000313" key="11">
    <source>
        <dbReference type="EMBL" id="SHE68348.1"/>
    </source>
</evidence>
<dbReference type="GO" id="GO:0006307">
    <property type="term" value="P:DNA alkylation repair"/>
    <property type="evidence" value="ECO:0007669"/>
    <property type="project" value="UniProtKB-UniRule"/>
</dbReference>
<dbReference type="Pfam" id="PF01035">
    <property type="entry name" value="DNA_binding_1"/>
    <property type="match status" value="1"/>
</dbReference>
<dbReference type="InterPro" id="IPR036388">
    <property type="entry name" value="WH-like_DNA-bd_sf"/>
</dbReference>
<comment type="catalytic activity">
    <reaction evidence="7 8">
        <text>a 6-O-methyl-2'-deoxyguanosine in DNA + L-cysteinyl-[protein] = S-methyl-L-cysteinyl-[protein] + a 2'-deoxyguanosine in DNA</text>
        <dbReference type="Rhea" id="RHEA:24000"/>
        <dbReference type="Rhea" id="RHEA-COMP:10131"/>
        <dbReference type="Rhea" id="RHEA-COMP:10132"/>
        <dbReference type="Rhea" id="RHEA-COMP:11367"/>
        <dbReference type="Rhea" id="RHEA-COMP:11368"/>
        <dbReference type="ChEBI" id="CHEBI:29950"/>
        <dbReference type="ChEBI" id="CHEBI:82612"/>
        <dbReference type="ChEBI" id="CHEBI:85445"/>
        <dbReference type="ChEBI" id="CHEBI:85448"/>
        <dbReference type="EC" id="2.1.1.63"/>
    </reaction>
</comment>
<evidence type="ECO:0000256" key="7">
    <source>
        <dbReference type="ARBA" id="ARBA00049348"/>
    </source>
</evidence>
<dbReference type="EC" id="2.1.1.63" evidence="8"/>
<keyword evidence="6 8" id="KW-0234">DNA repair</keyword>
<dbReference type="Proteomes" id="UP000184476">
    <property type="component" value="Unassembled WGS sequence"/>
</dbReference>
<comment type="subcellular location">
    <subcellularLocation>
        <location evidence="8">Cytoplasm</location>
    </subcellularLocation>
</comment>
<dbReference type="PANTHER" id="PTHR10815">
    <property type="entry name" value="METHYLATED-DNA--PROTEIN-CYSTEINE METHYLTRANSFERASE"/>
    <property type="match status" value="1"/>
</dbReference>
<dbReference type="FunFam" id="1.10.10.10:FF:000214">
    <property type="entry name" value="Methylated-DNA--protein-cysteine methyltransferase"/>
    <property type="match status" value="1"/>
</dbReference>
<gene>
    <name evidence="11" type="ORF">SAMN05444392_102364</name>
</gene>
<evidence type="ECO:0000256" key="6">
    <source>
        <dbReference type="ARBA" id="ARBA00023204"/>
    </source>
</evidence>
<comment type="miscellaneous">
    <text evidence="8">This enzyme catalyzes only one turnover and therefore is not strictly catalytic. According to one definition, an enzyme is a biocatalyst that acts repeatedly and over many reaction cycles.</text>
</comment>
<dbReference type="STRING" id="112248.SAMN05444392_102364"/>
<dbReference type="EMBL" id="FQVL01000002">
    <property type="protein sequence ID" value="SHE68348.1"/>
    <property type="molecule type" value="Genomic_DNA"/>
</dbReference>
<evidence type="ECO:0000313" key="12">
    <source>
        <dbReference type="Proteomes" id="UP000184476"/>
    </source>
</evidence>
<evidence type="ECO:0000256" key="5">
    <source>
        <dbReference type="ARBA" id="ARBA00022763"/>
    </source>
</evidence>
<comment type="catalytic activity">
    <reaction evidence="1 8">
        <text>a 4-O-methyl-thymidine in DNA + L-cysteinyl-[protein] = a thymidine in DNA + S-methyl-L-cysteinyl-[protein]</text>
        <dbReference type="Rhea" id="RHEA:53428"/>
        <dbReference type="Rhea" id="RHEA-COMP:10131"/>
        <dbReference type="Rhea" id="RHEA-COMP:10132"/>
        <dbReference type="Rhea" id="RHEA-COMP:13555"/>
        <dbReference type="Rhea" id="RHEA-COMP:13556"/>
        <dbReference type="ChEBI" id="CHEBI:29950"/>
        <dbReference type="ChEBI" id="CHEBI:82612"/>
        <dbReference type="ChEBI" id="CHEBI:137386"/>
        <dbReference type="ChEBI" id="CHEBI:137387"/>
        <dbReference type="EC" id="2.1.1.63"/>
    </reaction>
</comment>
<proteinExistence type="inferred from homology"/>
<comment type="function">
    <text evidence="8">Involved in the cellular defense against the biological effects of O6-methylguanine (O6-MeG) and O4-methylthymine (O4-MeT) in DNA. Repairs the methylated nucleobase in DNA by stoichiometrically transferring the methyl group to a cysteine residue in the enzyme. This is a suicide reaction: the enzyme is irreversibly inactivated.</text>
</comment>
<accession>A0A1M4VHC6</accession>
<dbReference type="InterPro" id="IPR036631">
    <property type="entry name" value="MGMT_N_sf"/>
</dbReference>
<sequence>MAQERFVWDVWDSPVSRLVFVVSTQGLYRLQFSSQTSLALIEQELLDILPSDSSLEYDQETVAPFLQQVKEYFAHKRKTFDLPLHMVGTSFQRSTWEALQQIPFGQVCSYKDIAVRIGNPKAVRAIGGANNRNPIPIIVPCHRVCGANGDLVGFGSGIDRKQFLLEHEGFVIEKNRLMEGT</sequence>
<dbReference type="Gene3D" id="1.10.10.10">
    <property type="entry name" value="Winged helix-like DNA-binding domain superfamily/Winged helix DNA-binding domain"/>
    <property type="match status" value="1"/>
</dbReference>
<evidence type="ECO:0000259" key="9">
    <source>
        <dbReference type="Pfam" id="PF01035"/>
    </source>
</evidence>
<dbReference type="InterPro" id="IPR036217">
    <property type="entry name" value="MethylDNA_cys_MeTrfase_DNAb"/>
</dbReference>
<dbReference type="GO" id="GO:0032259">
    <property type="term" value="P:methylation"/>
    <property type="evidence" value="ECO:0007669"/>
    <property type="project" value="UniProtKB-KW"/>
</dbReference>
<name>A0A1M4VHC6_9BACL</name>
<dbReference type="Pfam" id="PF02870">
    <property type="entry name" value="Methyltransf_1N"/>
    <property type="match status" value="1"/>
</dbReference>
<keyword evidence="5 8" id="KW-0227">DNA damage</keyword>
<keyword evidence="3 8" id="KW-0489">Methyltransferase</keyword>
<dbReference type="NCBIfam" id="TIGR00589">
    <property type="entry name" value="ogt"/>
    <property type="match status" value="1"/>
</dbReference>
<dbReference type="GO" id="GO:0005737">
    <property type="term" value="C:cytoplasm"/>
    <property type="evidence" value="ECO:0007669"/>
    <property type="project" value="UniProtKB-SubCell"/>
</dbReference>
<dbReference type="OrthoDB" id="9802228at2"/>
<feature type="domain" description="Methylated-DNA-[protein]-cysteine S-methyltransferase DNA binding" evidence="9">
    <location>
        <begin position="90"/>
        <end position="169"/>
    </location>
</feature>
<dbReference type="HAMAP" id="MF_00772">
    <property type="entry name" value="OGT"/>
    <property type="match status" value="1"/>
</dbReference>
<evidence type="ECO:0000256" key="8">
    <source>
        <dbReference type="HAMAP-Rule" id="MF_00772"/>
    </source>
</evidence>
<evidence type="ECO:0000259" key="10">
    <source>
        <dbReference type="Pfam" id="PF02870"/>
    </source>
</evidence>
<reference evidence="11 12" key="1">
    <citation type="submission" date="2016-11" db="EMBL/GenBank/DDBJ databases">
        <authorList>
            <person name="Jaros S."/>
            <person name="Januszkiewicz K."/>
            <person name="Wedrychowicz H."/>
        </authorList>
    </citation>
    <scope>NUCLEOTIDE SEQUENCE [LARGE SCALE GENOMIC DNA]</scope>
    <source>
        <strain evidence="11 12">DSM 44666</strain>
    </source>
</reference>
<feature type="active site" description="Nucleophile; methyl group acceptor" evidence="8">
    <location>
        <position position="141"/>
    </location>
</feature>
<dbReference type="PANTHER" id="PTHR10815:SF13">
    <property type="entry name" value="METHYLATED-DNA--PROTEIN-CYSTEINE METHYLTRANSFERASE"/>
    <property type="match status" value="1"/>
</dbReference>
<dbReference type="CDD" id="cd06445">
    <property type="entry name" value="ATase"/>
    <property type="match status" value="1"/>
</dbReference>
<dbReference type="Gene3D" id="3.30.160.70">
    <property type="entry name" value="Methylated DNA-protein cysteine methyltransferase domain"/>
    <property type="match status" value="1"/>
</dbReference>
<dbReference type="InterPro" id="IPR014048">
    <property type="entry name" value="MethylDNA_cys_MeTrfase_DNA-bd"/>
</dbReference>
<keyword evidence="12" id="KW-1185">Reference proteome</keyword>
<dbReference type="InterPro" id="IPR008332">
    <property type="entry name" value="MethylG_MeTrfase_N"/>
</dbReference>
<dbReference type="RefSeq" id="WP_073153934.1">
    <property type="nucleotide sequence ID" value="NZ_FQVL01000002.1"/>
</dbReference>
<dbReference type="InterPro" id="IPR023546">
    <property type="entry name" value="MGMT"/>
</dbReference>
<feature type="domain" description="Methylguanine DNA methyltransferase ribonuclease-like" evidence="10">
    <location>
        <begin position="8"/>
        <end position="85"/>
    </location>
</feature>
<dbReference type="SUPFAM" id="SSF53155">
    <property type="entry name" value="Methylated DNA-protein cysteine methyltransferase domain"/>
    <property type="match status" value="1"/>
</dbReference>
<protein>
    <recommendedName>
        <fullName evidence="8">Methylated-DNA--protein-cysteine methyltransferase</fullName>
        <ecNumber evidence="8">2.1.1.63</ecNumber>
    </recommendedName>
    <alternativeName>
        <fullName evidence="8">6-O-methylguanine-DNA methyltransferase</fullName>
        <shortName evidence="8">MGMT</shortName>
    </alternativeName>
    <alternativeName>
        <fullName evidence="8">O-6-methylguanine-DNA-alkyltransferase</fullName>
    </alternativeName>
</protein>
<dbReference type="GO" id="GO:0003908">
    <property type="term" value="F:methylated-DNA-[protein]-cysteine S-methyltransferase activity"/>
    <property type="evidence" value="ECO:0007669"/>
    <property type="project" value="UniProtKB-UniRule"/>
</dbReference>
<dbReference type="AlphaFoldDB" id="A0A1M4VHC6"/>
<dbReference type="SUPFAM" id="SSF46767">
    <property type="entry name" value="Methylated DNA-protein cysteine methyltransferase, C-terminal domain"/>
    <property type="match status" value="1"/>
</dbReference>